<feature type="region of interest" description="Disordered" evidence="7">
    <location>
        <begin position="113"/>
        <end position="244"/>
    </location>
</feature>
<evidence type="ECO:0000256" key="7">
    <source>
        <dbReference type="SAM" id="MobiDB-lite"/>
    </source>
</evidence>
<comment type="similarity">
    <text evidence="2">Belongs to the nucleobase:cation symporter-2 (NCS2) (TC 2.A.40) family.</text>
</comment>
<feature type="transmembrane region" description="Helical" evidence="8">
    <location>
        <begin position="1642"/>
        <end position="1662"/>
    </location>
</feature>
<proteinExistence type="inferred from homology"/>
<protein>
    <submittedName>
        <fullName evidence="9">Uncharacterized protein</fullName>
    </submittedName>
</protein>
<evidence type="ECO:0000256" key="3">
    <source>
        <dbReference type="ARBA" id="ARBA00022448"/>
    </source>
</evidence>
<evidence type="ECO:0000256" key="6">
    <source>
        <dbReference type="ARBA" id="ARBA00023136"/>
    </source>
</evidence>
<feature type="compositionally biased region" description="Low complexity" evidence="7">
    <location>
        <begin position="1002"/>
        <end position="1018"/>
    </location>
</feature>
<dbReference type="InterPro" id="IPR006043">
    <property type="entry name" value="NCS2"/>
</dbReference>
<dbReference type="Pfam" id="PF00860">
    <property type="entry name" value="Xan_ur_permease"/>
    <property type="match status" value="1"/>
</dbReference>
<feature type="compositionally biased region" description="Acidic residues" evidence="7">
    <location>
        <begin position="624"/>
        <end position="634"/>
    </location>
</feature>
<dbReference type="GO" id="GO:0042907">
    <property type="term" value="F:xanthine transmembrane transporter activity"/>
    <property type="evidence" value="ECO:0007669"/>
    <property type="project" value="TreeGrafter"/>
</dbReference>
<evidence type="ECO:0000256" key="8">
    <source>
        <dbReference type="SAM" id="Phobius"/>
    </source>
</evidence>
<feature type="compositionally biased region" description="Acidic residues" evidence="7">
    <location>
        <begin position="574"/>
        <end position="592"/>
    </location>
</feature>
<feature type="compositionally biased region" description="Polar residues" evidence="7">
    <location>
        <begin position="988"/>
        <end position="1000"/>
    </location>
</feature>
<feature type="compositionally biased region" description="Acidic residues" evidence="7">
    <location>
        <begin position="1769"/>
        <end position="1787"/>
    </location>
</feature>
<keyword evidence="4 8" id="KW-0812">Transmembrane</keyword>
<feature type="transmembrane region" description="Helical" evidence="8">
    <location>
        <begin position="1250"/>
        <end position="1272"/>
    </location>
</feature>
<feature type="compositionally biased region" description="Acidic residues" evidence="7">
    <location>
        <begin position="1849"/>
        <end position="1867"/>
    </location>
</feature>
<dbReference type="Gramene" id="GBG73952">
    <property type="protein sequence ID" value="GBG73952"/>
    <property type="gene ID" value="CBR_g17667"/>
</dbReference>
<feature type="compositionally biased region" description="Basic and acidic residues" evidence="7">
    <location>
        <begin position="850"/>
        <end position="878"/>
    </location>
</feature>
<evidence type="ECO:0000256" key="5">
    <source>
        <dbReference type="ARBA" id="ARBA00022989"/>
    </source>
</evidence>
<reference evidence="9 10" key="1">
    <citation type="journal article" date="2018" name="Cell">
        <title>The Chara Genome: Secondary Complexity and Implications for Plant Terrestrialization.</title>
        <authorList>
            <person name="Nishiyama T."/>
            <person name="Sakayama H."/>
            <person name="Vries J.D."/>
            <person name="Buschmann H."/>
            <person name="Saint-Marcoux D."/>
            <person name="Ullrich K.K."/>
            <person name="Haas F.B."/>
            <person name="Vanderstraeten L."/>
            <person name="Becker D."/>
            <person name="Lang D."/>
            <person name="Vosolsobe S."/>
            <person name="Rombauts S."/>
            <person name="Wilhelmsson P.K.I."/>
            <person name="Janitza P."/>
            <person name="Kern R."/>
            <person name="Heyl A."/>
            <person name="Rumpler F."/>
            <person name="Villalobos L.I.A.C."/>
            <person name="Clay J.M."/>
            <person name="Skokan R."/>
            <person name="Toyoda A."/>
            <person name="Suzuki Y."/>
            <person name="Kagoshima H."/>
            <person name="Schijlen E."/>
            <person name="Tajeshwar N."/>
            <person name="Catarino B."/>
            <person name="Hetherington A.J."/>
            <person name="Saltykova A."/>
            <person name="Bonnot C."/>
            <person name="Breuninger H."/>
            <person name="Symeonidi A."/>
            <person name="Radhakrishnan G.V."/>
            <person name="Van Nieuwerburgh F."/>
            <person name="Deforce D."/>
            <person name="Chang C."/>
            <person name="Karol K.G."/>
            <person name="Hedrich R."/>
            <person name="Ulvskov P."/>
            <person name="Glockner G."/>
            <person name="Delwiche C.F."/>
            <person name="Petrasek J."/>
            <person name="Van de Peer Y."/>
            <person name="Friml J."/>
            <person name="Beilby M."/>
            <person name="Dolan L."/>
            <person name="Kohara Y."/>
            <person name="Sugano S."/>
            <person name="Fujiyama A."/>
            <person name="Delaux P.-M."/>
            <person name="Quint M."/>
            <person name="TheiBen G."/>
            <person name="Hagemann M."/>
            <person name="Harholt J."/>
            <person name="Dunand C."/>
            <person name="Zachgo S."/>
            <person name="Langdale J."/>
            <person name="Maumus F."/>
            <person name="Straeten D.V.D."/>
            <person name="Gould S.B."/>
            <person name="Rensing S.A."/>
        </authorList>
    </citation>
    <scope>NUCLEOTIDE SEQUENCE [LARGE SCALE GENOMIC DNA]</scope>
    <source>
        <strain evidence="9 10">S276</strain>
    </source>
</reference>
<name>A0A388KVF1_CHABU</name>
<feature type="transmembrane region" description="Helical" evidence="8">
    <location>
        <begin position="1682"/>
        <end position="1704"/>
    </location>
</feature>
<comment type="caution">
    <text evidence="9">The sequence shown here is derived from an EMBL/GenBank/DDBJ whole genome shotgun (WGS) entry which is preliminary data.</text>
</comment>
<evidence type="ECO:0000256" key="4">
    <source>
        <dbReference type="ARBA" id="ARBA00022692"/>
    </source>
</evidence>
<feature type="transmembrane region" description="Helical" evidence="8">
    <location>
        <begin position="1710"/>
        <end position="1731"/>
    </location>
</feature>
<dbReference type="STRING" id="69332.A0A388KVF1"/>
<dbReference type="PANTHER" id="PTHR42810:SF2">
    <property type="entry name" value="PURINE PERMEASE C1399.01C-RELATED"/>
    <property type="match status" value="1"/>
</dbReference>
<evidence type="ECO:0000256" key="1">
    <source>
        <dbReference type="ARBA" id="ARBA00004141"/>
    </source>
</evidence>
<accession>A0A388KVF1</accession>
<dbReference type="Proteomes" id="UP000265515">
    <property type="component" value="Unassembled WGS sequence"/>
</dbReference>
<dbReference type="GO" id="GO:0005886">
    <property type="term" value="C:plasma membrane"/>
    <property type="evidence" value="ECO:0007669"/>
    <property type="project" value="TreeGrafter"/>
</dbReference>
<feature type="region of interest" description="Disordered" evidence="7">
    <location>
        <begin position="1812"/>
        <end position="1884"/>
    </location>
</feature>
<keyword evidence="5 8" id="KW-1133">Transmembrane helix</keyword>
<keyword evidence="3" id="KW-0813">Transport</keyword>
<keyword evidence="6 8" id="KW-0472">Membrane</keyword>
<evidence type="ECO:0000256" key="2">
    <source>
        <dbReference type="ARBA" id="ARBA00008821"/>
    </source>
</evidence>
<feature type="transmembrane region" description="Helical" evidence="8">
    <location>
        <begin position="1319"/>
        <end position="1338"/>
    </location>
</feature>
<feature type="compositionally biased region" description="Low complexity" evidence="7">
    <location>
        <begin position="1873"/>
        <end position="1884"/>
    </location>
</feature>
<feature type="compositionally biased region" description="Basic and acidic residues" evidence="7">
    <location>
        <begin position="113"/>
        <end position="122"/>
    </location>
</feature>
<organism evidence="9 10">
    <name type="scientific">Chara braunii</name>
    <name type="common">Braun's stonewort</name>
    <dbReference type="NCBI Taxonomy" id="69332"/>
    <lineage>
        <taxon>Eukaryota</taxon>
        <taxon>Viridiplantae</taxon>
        <taxon>Streptophyta</taxon>
        <taxon>Charophyceae</taxon>
        <taxon>Charales</taxon>
        <taxon>Characeae</taxon>
        <taxon>Chara</taxon>
    </lineage>
</organism>
<feature type="compositionally biased region" description="Basic and acidic residues" evidence="7">
    <location>
        <begin position="151"/>
        <end position="171"/>
    </location>
</feature>
<dbReference type="EMBL" id="BFEA01000193">
    <property type="protein sequence ID" value="GBG73952.1"/>
    <property type="molecule type" value="Genomic_DNA"/>
</dbReference>
<feature type="compositionally biased region" description="Low complexity" evidence="7">
    <location>
        <begin position="603"/>
        <end position="616"/>
    </location>
</feature>
<keyword evidence="10" id="KW-1185">Reference proteome</keyword>
<feature type="compositionally biased region" description="Acidic residues" evidence="7">
    <location>
        <begin position="140"/>
        <end position="150"/>
    </location>
</feature>
<dbReference type="OrthoDB" id="1641903at2759"/>
<feature type="transmembrane region" description="Helical" evidence="8">
    <location>
        <begin position="1465"/>
        <end position="1483"/>
    </location>
</feature>
<comment type="subcellular location">
    <subcellularLocation>
        <location evidence="1">Membrane</location>
        <topology evidence="1">Multi-pass membrane protein</topology>
    </subcellularLocation>
</comment>
<feature type="transmembrane region" description="Helical" evidence="8">
    <location>
        <begin position="1602"/>
        <end position="1622"/>
    </location>
</feature>
<feature type="region of interest" description="Disordered" evidence="7">
    <location>
        <begin position="978"/>
        <end position="1029"/>
    </location>
</feature>
<sequence>MAPRKGRGEQQFVPVSKDEQRQAELKFCGFKWITKGQTLSNSNGNFLMECELCGRGFQGSQSKAAQHFTIKNNCSKVTAEQLAKIWNKTNYSFDHSHHRKILDFLRSRGFRDNRNTSRREQAGEEEYNDSEDERRAAEGGGDDSDSDSQDMEVRREAERGRGKMRGDKAVDEDSTPDEHDDDDDDDDDEGADIGASLDGGLMAAGRRGQEGAAKAMKEAAQSKKRKRKATTPAPPLPKKGKVRRQTSMMETFDPVWQQEFSKEFLQWWYVYGIPFEAARRPEYQRVRKRLLECPPYTHPALPTHRVISGDRILEQQRVVAEMVVAVRKDIALLRRLDRGGRVMTRMWSWALAMVDRVARARLNRTSREELNIVVQACQAQVDHMLEPAHCMAHLLNPRYMSITYFGAARRSEHDKTLAEQSLRYLRQQTGGDEELYQTLRTQLAEFLSREGDWTYGGVEGDREAASCKGEKETSQVGQWGSGYVLPWEDAEEETEDSIPPPRDEGFRPADRVTEALRERQVQRGRKDHLSKAPPNVETYFGRHVTVLMPTELDVVYDPEPDPMAQDPIKAEPWSDPDDLAVESEPGDFDDGGDNVPLAKMLRPRTPSPSTYRSSRTWRAGTGEIVEEGRDDNDDVKEGYEGSSEDEGGDGTQAAGGLRRSGRQRADRCSGAGRGGRGAGRGMGGARDTGAAGRGGGGRARRESASSTRTVHLVDEGAATAKVGVVSAKFGGAASAQAVPEAAPSTAHFAAPSEEVAGGFAEVANEAAQVGSAFAQLGGSFNGILDVSLGFPPTPAGEHGSGDADAAATPVSQILRDIPSCSMGDITSSMLQEAAAGTQGSSGQEECAAGDGRDCRPVQERAPESEKDRIDREERERAQDLASRCEMIQSIASRARAERMLETGSGEGHHAMDDAVLECGNAGGGDAGERPASLVQGVCILPIGGAMTAGELERQAWEDPLHADRRGRMDEASRRVMAEGPAYVPRSPSLPSSTTGATTSVHPEGATTAPAPAESPSPKSGKKKMKADKSLSTVRRVTHAMRESQPGLAGLHPRTREALARDVVADTVGWRERVSTWATEQPMKAPAAAVMPRTEGCIPGREEEAEHSGPPRRSMAGRILGEDVRTVPAQRPSQTACILESGTDDLEMPLGQRRRASVYDLLRAQHGVEAAPQGGGFMLRVLRTGRARIGEIGEIVKLSPQQKVDYLAKMMQLNVRRTFLGDYDWGFLCMPRLPWRRSNGLPPFLGKDDKVSILIAIVMGLQHSLAMVGGIITVPLMLTDPAEGNFSLSERNYLISAALIVSGLVSFVQVYQAKIPRTKYVLGSGLLSVMGVSVTFLPIAQQSMSMLRSCFCNGVPCIVGQTCKDCPVEATGHCRSAQDAYGEILGTVLVGCWLEVILSFCPPRVLRRIFPPVVTGVVVVLIGTSLVAVGFKYWGGGVDCADNVLTMKSECRGNGNSNLAFGSWEYIGLGLCVFGTLLLIELFGSPFMRNTQVFLGLLIGMIVASSVHVYRCVEECAPKCRRDCYSVLPPGVVYNSATQGLEGLPRNSTTFPSLICQNTCGEPQCNISCESRRYVTSQGIVTANWFTFLWVKRFKLGFYPPALIPISFAFIITMMECIGDITATTEASGLETTGSVYEESLQGGILADGLSSFFSALATTLPVTTFAQNNGVITFTRCASRRAGYACAISLIILGTISKFAATLLAIPNCVLGGMTTFLFMNVVTSGFNVLASEGEKEKSTRKRRRELKAGVQIAWKMAPIESRGGSQEEKDEEEKEEEDEEDEEDEEERRRTAMMTTLFMNVVTSGFNVLASEGEKEKSTRKRRRELKAGVQIAWKMAPIESRGGSQEEKDEEEKEEEDEEDEEDEEERRRTAMMTTVVSTRTRTTMRMRMTMKTRT</sequence>
<feature type="transmembrane region" description="Helical" evidence="8">
    <location>
        <begin position="1383"/>
        <end position="1400"/>
    </location>
</feature>
<feature type="region of interest" description="Disordered" evidence="7">
    <location>
        <begin position="559"/>
        <end position="709"/>
    </location>
</feature>
<feature type="transmembrane region" description="Helical" evidence="8">
    <location>
        <begin position="1492"/>
        <end position="1509"/>
    </location>
</feature>
<feature type="compositionally biased region" description="Acidic residues" evidence="7">
    <location>
        <begin position="172"/>
        <end position="191"/>
    </location>
</feature>
<evidence type="ECO:0000313" key="9">
    <source>
        <dbReference type="EMBL" id="GBG73952.1"/>
    </source>
</evidence>
<dbReference type="PANTHER" id="PTHR42810">
    <property type="entry name" value="PURINE PERMEASE C1399.01C-RELATED"/>
    <property type="match status" value="1"/>
</dbReference>
<feature type="region of interest" description="Disordered" evidence="7">
    <location>
        <begin position="1758"/>
        <end position="1790"/>
    </location>
</feature>
<feature type="transmembrane region" description="Helical" evidence="8">
    <location>
        <begin position="1292"/>
        <end position="1312"/>
    </location>
</feature>
<feature type="compositionally biased region" description="Gly residues" evidence="7">
    <location>
        <begin position="671"/>
        <end position="697"/>
    </location>
</feature>
<evidence type="ECO:0000313" key="10">
    <source>
        <dbReference type="Proteomes" id="UP000265515"/>
    </source>
</evidence>
<feature type="transmembrane region" description="Helical" evidence="8">
    <location>
        <begin position="1412"/>
        <end position="1433"/>
    </location>
</feature>
<gene>
    <name evidence="9" type="ORF">CBR_g17667</name>
</gene>
<feature type="region of interest" description="Disordered" evidence="7">
    <location>
        <begin position="831"/>
        <end position="880"/>
    </location>
</feature>